<protein>
    <submittedName>
        <fullName evidence="1">Uncharacterized protein</fullName>
    </submittedName>
</protein>
<comment type="caution">
    <text evidence="1">The sequence shown here is derived from an EMBL/GenBank/DDBJ whole genome shotgun (WGS) entry which is preliminary data.</text>
</comment>
<proteinExistence type="predicted"/>
<dbReference type="AlphaFoldDB" id="A0A4Y9ZWQ3"/>
<evidence type="ECO:0000313" key="1">
    <source>
        <dbReference type="EMBL" id="TFY79316.1"/>
    </source>
</evidence>
<sequence length="92" mass="10067">MDPCIRPKVVSAKDVEIQKPDFQMYHTVPMAEAPVPAMDPEVAKFLPLLQEYLKIHDIMPPSIPSTACNAAQGGQPIAVPVPPLSKDDLDYV</sequence>
<gene>
    <name evidence="1" type="ORF">EWM64_g4696</name>
</gene>
<accession>A0A4Y9ZWQ3</accession>
<reference evidence="1 2" key="1">
    <citation type="submission" date="2019-02" db="EMBL/GenBank/DDBJ databases">
        <title>Genome sequencing of the rare red list fungi Hericium alpestre (H. flagellum).</title>
        <authorList>
            <person name="Buettner E."/>
            <person name="Kellner H."/>
        </authorList>
    </citation>
    <scope>NUCLEOTIDE SEQUENCE [LARGE SCALE GENOMIC DNA]</scope>
    <source>
        <strain evidence="1 2">DSM 108284</strain>
    </source>
</reference>
<dbReference type="OrthoDB" id="6255506at2759"/>
<name>A0A4Y9ZWQ3_9AGAM</name>
<organism evidence="1 2">
    <name type="scientific">Hericium alpestre</name>
    <dbReference type="NCBI Taxonomy" id="135208"/>
    <lineage>
        <taxon>Eukaryota</taxon>
        <taxon>Fungi</taxon>
        <taxon>Dikarya</taxon>
        <taxon>Basidiomycota</taxon>
        <taxon>Agaricomycotina</taxon>
        <taxon>Agaricomycetes</taxon>
        <taxon>Russulales</taxon>
        <taxon>Hericiaceae</taxon>
        <taxon>Hericium</taxon>
    </lineage>
</organism>
<dbReference type="EMBL" id="SFCI01000521">
    <property type="protein sequence ID" value="TFY79316.1"/>
    <property type="molecule type" value="Genomic_DNA"/>
</dbReference>
<keyword evidence="2" id="KW-1185">Reference proteome</keyword>
<evidence type="ECO:0000313" key="2">
    <source>
        <dbReference type="Proteomes" id="UP000298061"/>
    </source>
</evidence>
<dbReference type="Proteomes" id="UP000298061">
    <property type="component" value="Unassembled WGS sequence"/>
</dbReference>